<keyword evidence="3" id="KW-0274">FAD</keyword>
<dbReference type="PRINTS" id="PR00420">
    <property type="entry name" value="RNGMNOXGNASE"/>
</dbReference>
<dbReference type="PANTHER" id="PTHR43004">
    <property type="entry name" value="TRK SYSTEM POTASSIUM UPTAKE PROTEIN"/>
    <property type="match status" value="1"/>
</dbReference>
<dbReference type="RefSeq" id="WP_191248079.1">
    <property type="nucleotide sequence ID" value="NZ_BNAU01000008.1"/>
</dbReference>
<keyword evidence="6" id="KW-1185">Reference proteome</keyword>
<proteinExistence type="predicted"/>
<accession>A0ABQ3JEP8</accession>
<dbReference type="Gene3D" id="3.30.9.10">
    <property type="entry name" value="D-Amino Acid Oxidase, subunit A, domain 2"/>
    <property type="match status" value="1"/>
</dbReference>
<protein>
    <submittedName>
        <fullName evidence="5">FAD-dependent oxidoreductase</fullName>
    </submittedName>
</protein>
<reference evidence="6" key="1">
    <citation type="journal article" date="2019" name="Int. J. Syst. Evol. Microbiol.">
        <title>The Global Catalogue of Microorganisms (GCM) 10K type strain sequencing project: providing services to taxonomists for standard genome sequencing and annotation.</title>
        <authorList>
            <consortium name="The Broad Institute Genomics Platform"/>
            <consortium name="The Broad Institute Genome Sequencing Center for Infectious Disease"/>
            <person name="Wu L."/>
            <person name="Ma J."/>
        </authorList>
    </citation>
    <scope>NUCLEOTIDE SEQUENCE [LARGE SCALE GENOMIC DNA]</scope>
    <source>
        <strain evidence="6">CGMCC 4.7677</strain>
    </source>
</reference>
<organism evidence="5 6">
    <name type="scientific">Amycolatopsis deserti</name>
    <dbReference type="NCBI Taxonomy" id="185696"/>
    <lineage>
        <taxon>Bacteria</taxon>
        <taxon>Bacillati</taxon>
        <taxon>Actinomycetota</taxon>
        <taxon>Actinomycetes</taxon>
        <taxon>Pseudonocardiales</taxon>
        <taxon>Pseudonocardiaceae</taxon>
        <taxon>Amycolatopsis</taxon>
    </lineage>
</organism>
<evidence type="ECO:0000259" key="4">
    <source>
        <dbReference type="Pfam" id="PF01494"/>
    </source>
</evidence>
<comment type="caution">
    <text evidence="5">The sequence shown here is derived from an EMBL/GenBank/DDBJ whole genome shotgun (WGS) entry which is preliminary data.</text>
</comment>
<sequence length="537" mass="59467">MIEVPVLVVGGGPVGMSLALLLDRFGVESLLVERRPATTTHPKARGCHPRTMELFRIWGIEDRVRRAGLPQESDVACWCESLNGPLVAYTEPAPSLHTPAPRSIVPQDAVEEALDDALSARPRAQMRRSTELVSLAQDADGVTARVRRVTDGEEFDVRARYVVGCDGANSRVRETAGIAMDGPETLALMANHYYRADVGHLPHVRSAIGFLVRPRDRSRPDVNVLATGPDGDRWLAVQKLREGEEPLSEERLIQDVREQWEMPDLKVERINVMTWRMSAQVAQRFRAGRVFLAGDAAHRFPTAGGNGLNSGVQDVHNLAWKLVMVLSGRAGDVLLDTYDSERRPVAQSNTDFAVRNQTRIDEMDEAFRRREEDPQRWRDLLIDQNKQLHSDGHTLGYIYTRGAVVDDGSPVPPYDSQYYWPTDRPGARFPHFWLDVNKTESSIDWFDTEFVLVCGPDAHGWERAGQDLTASAVVPLRVKRLPHLLGPLSIGREGAALVRPDGHVAWRARQAGEGAELSAALGRVLAGGTLAHADSVG</sequence>
<gene>
    <name evidence="5" type="ORF">GCM10017786_61110</name>
</gene>
<dbReference type="SUPFAM" id="SSF51905">
    <property type="entry name" value="FAD/NAD(P)-binding domain"/>
    <property type="match status" value="1"/>
</dbReference>
<evidence type="ECO:0000256" key="1">
    <source>
        <dbReference type="ARBA" id="ARBA00001974"/>
    </source>
</evidence>
<dbReference type="EMBL" id="BNAU01000008">
    <property type="protein sequence ID" value="GHF19127.1"/>
    <property type="molecule type" value="Genomic_DNA"/>
</dbReference>
<dbReference type="InterPro" id="IPR050641">
    <property type="entry name" value="RIFMO-like"/>
</dbReference>
<dbReference type="InterPro" id="IPR036188">
    <property type="entry name" value="FAD/NAD-bd_sf"/>
</dbReference>
<dbReference type="PANTHER" id="PTHR43004:SF19">
    <property type="entry name" value="BINDING MONOOXYGENASE, PUTATIVE (JCVI)-RELATED"/>
    <property type="match status" value="1"/>
</dbReference>
<dbReference type="Gene3D" id="3.40.30.120">
    <property type="match status" value="1"/>
</dbReference>
<dbReference type="InterPro" id="IPR002938">
    <property type="entry name" value="FAD-bd"/>
</dbReference>
<comment type="cofactor">
    <cofactor evidence="1">
        <name>FAD</name>
        <dbReference type="ChEBI" id="CHEBI:57692"/>
    </cofactor>
</comment>
<evidence type="ECO:0000313" key="5">
    <source>
        <dbReference type="EMBL" id="GHF19127.1"/>
    </source>
</evidence>
<keyword evidence="2" id="KW-0285">Flavoprotein</keyword>
<dbReference type="Proteomes" id="UP000605897">
    <property type="component" value="Unassembled WGS sequence"/>
</dbReference>
<evidence type="ECO:0000256" key="3">
    <source>
        <dbReference type="ARBA" id="ARBA00022827"/>
    </source>
</evidence>
<dbReference type="Pfam" id="PF21274">
    <property type="entry name" value="Rng_hyd_C"/>
    <property type="match status" value="1"/>
</dbReference>
<feature type="domain" description="FAD-binding" evidence="4">
    <location>
        <begin position="3"/>
        <end position="353"/>
    </location>
</feature>
<name>A0ABQ3JEP8_9PSEU</name>
<evidence type="ECO:0000313" key="6">
    <source>
        <dbReference type="Proteomes" id="UP000605897"/>
    </source>
</evidence>
<dbReference type="Gene3D" id="3.50.50.60">
    <property type="entry name" value="FAD/NAD(P)-binding domain"/>
    <property type="match status" value="1"/>
</dbReference>
<evidence type="ECO:0000256" key="2">
    <source>
        <dbReference type="ARBA" id="ARBA00022630"/>
    </source>
</evidence>
<dbReference type="Pfam" id="PF01494">
    <property type="entry name" value="FAD_binding_3"/>
    <property type="match status" value="1"/>
</dbReference>